<keyword evidence="8" id="KW-1185">Reference proteome</keyword>
<evidence type="ECO:0000313" key="8">
    <source>
        <dbReference type="Proteomes" id="UP001152024"/>
    </source>
</evidence>
<evidence type="ECO:0000256" key="4">
    <source>
        <dbReference type="ARBA" id="ARBA00022827"/>
    </source>
</evidence>
<dbReference type="Proteomes" id="UP001152024">
    <property type="component" value="Unassembled WGS sequence"/>
</dbReference>
<dbReference type="InterPro" id="IPR016166">
    <property type="entry name" value="FAD-bd_PCMH"/>
</dbReference>
<evidence type="ECO:0000259" key="6">
    <source>
        <dbReference type="PROSITE" id="PS51387"/>
    </source>
</evidence>
<reference evidence="7" key="1">
    <citation type="submission" date="2022-09" db="EMBL/GenBank/DDBJ databases">
        <title>Fusarium specimens isolated from Avocado Roots.</title>
        <authorList>
            <person name="Stajich J."/>
            <person name="Roper C."/>
            <person name="Heimlech-Rivalta G."/>
        </authorList>
    </citation>
    <scope>NUCLEOTIDE SEQUENCE</scope>
    <source>
        <strain evidence="7">CF00095</strain>
    </source>
</reference>
<dbReference type="EMBL" id="JAOQBH010000005">
    <property type="protein sequence ID" value="KAJ4136568.1"/>
    <property type="molecule type" value="Genomic_DNA"/>
</dbReference>
<proteinExistence type="inferred from homology"/>
<evidence type="ECO:0000256" key="3">
    <source>
        <dbReference type="ARBA" id="ARBA00022630"/>
    </source>
</evidence>
<dbReference type="Gene3D" id="3.40.462.20">
    <property type="match status" value="1"/>
</dbReference>
<accession>A0ABQ8RJN8</accession>
<sequence length="247" mass="26716">MLVGWATGGGHGFATGKYGQGADNILEAEIVTPAGKVLVANQCQNQDLYWAIRGGGGGTFGVITKLTLKAYPAPKLVIGGYDISAKNHTSEDDFYQFIADAHALFPAIQDAGLDGYYTVTGPPKAEALTFSGSFMGLGISNETYEDALEPFKKLLEASNSTVNWSLTKMPVSTWQELLKILPDIGSVSAGHDIRASRLISRETVTERTEEFAAVYKKIGPTKEAPAVHIFPRPCLTYHANRLLEWFA</sequence>
<organism evidence="7 8">
    <name type="scientific">Fusarium equiseti</name>
    <name type="common">Fusarium scirpi</name>
    <dbReference type="NCBI Taxonomy" id="61235"/>
    <lineage>
        <taxon>Eukaryota</taxon>
        <taxon>Fungi</taxon>
        <taxon>Dikarya</taxon>
        <taxon>Ascomycota</taxon>
        <taxon>Pezizomycotina</taxon>
        <taxon>Sordariomycetes</taxon>
        <taxon>Hypocreomycetidae</taxon>
        <taxon>Hypocreales</taxon>
        <taxon>Nectriaceae</taxon>
        <taxon>Fusarium</taxon>
        <taxon>Fusarium incarnatum-equiseti species complex</taxon>
    </lineage>
</organism>
<comment type="cofactor">
    <cofactor evidence="1">
        <name>FAD</name>
        <dbReference type="ChEBI" id="CHEBI:57692"/>
    </cofactor>
</comment>
<dbReference type="PANTHER" id="PTHR42973:SF39">
    <property type="entry name" value="FAD-BINDING PCMH-TYPE DOMAIN-CONTAINING PROTEIN"/>
    <property type="match status" value="1"/>
</dbReference>
<comment type="caution">
    <text evidence="7">The sequence shown here is derived from an EMBL/GenBank/DDBJ whole genome shotgun (WGS) entry which is preliminary data.</text>
</comment>
<keyword evidence="3" id="KW-0285">Flavoprotein</keyword>
<dbReference type="SUPFAM" id="SSF56176">
    <property type="entry name" value="FAD-binding/transporter-associated domain-like"/>
    <property type="match status" value="1"/>
</dbReference>
<dbReference type="Gene3D" id="3.30.465.10">
    <property type="match status" value="1"/>
</dbReference>
<feature type="domain" description="FAD-binding PCMH-type" evidence="6">
    <location>
        <begin position="1"/>
        <end position="73"/>
    </location>
</feature>
<dbReference type="PANTHER" id="PTHR42973">
    <property type="entry name" value="BINDING OXIDOREDUCTASE, PUTATIVE (AFU_ORTHOLOGUE AFUA_1G17690)-RELATED"/>
    <property type="match status" value="1"/>
</dbReference>
<evidence type="ECO:0000256" key="5">
    <source>
        <dbReference type="ARBA" id="ARBA00023002"/>
    </source>
</evidence>
<gene>
    <name evidence="7" type="ORF">NW768_004185</name>
</gene>
<evidence type="ECO:0000313" key="7">
    <source>
        <dbReference type="EMBL" id="KAJ4136568.1"/>
    </source>
</evidence>
<protein>
    <recommendedName>
        <fullName evidence="6">FAD-binding PCMH-type domain-containing protein</fullName>
    </recommendedName>
</protein>
<evidence type="ECO:0000256" key="2">
    <source>
        <dbReference type="ARBA" id="ARBA00005466"/>
    </source>
</evidence>
<dbReference type="InterPro" id="IPR050416">
    <property type="entry name" value="FAD-linked_Oxidoreductase"/>
</dbReference>
<keyword evidence="5" id="KW-0560">Oxidoreductase</keyword>
<keyword evidence="4" id="KW-0274">FAD</keyword>
<dbReference type="InterPro" id="IPR036318">
    <property type="entry name" value="FAD-bd_PCMH-like_sf"/>
</dbReference>
<comment type="similarity">
    <text evidence="2">Belongs to the oxygen-dependent FAD-linked oxidoreductase family.</text>
</comment>
<evidence type="ECO:0000256" key="1">
    <source>
        <dbReference type="ARBA" id="ARBA00001974"/>
    </source>
</evidence>
<name>A0ABQ8RJN8_FUSEQ</name>
<dbReference type="PROSITE" id="PS51387">
    <property type="entry name" value="FAD_PCMH"/>
    <property type="match status" value="1"/>
</dbReference>
<dbReference type="InterPro" id="IPR016169">
    <property type="entry name" value="FAD-bd_PCMH_sub2"/>
</dbReference>